<proteinExistence type="predicted"/>
<feature type="chain" id="PRO_5046649155" description="Bacteriocin (Lactococcin_972)" evidence="1">
    <location>
        <begin position="32"/>
        <end position="135"/>
    </location>
</feature>
<keyword evidence="3" id="KW-1185">Reference proteome</keyword>
<evidence type="ECO:0000313" key="3">
    <source>
        <dbReference type="Proteomes" id="UP001500902"/>
    </source>
</evidence>
<organism evidence="2 3">
    <name type="scientific">Nonomuraea antimicrobica</name>
    <dbReference type="NCBI Taxonomy" id="561173"/>
    <lineage>
        <taxon>Bacteria</taxon>
        <taxon>Bacillati</taxon>
        <taxon>Actinomycetota</taxon>
        <taxon>Actinomycetes</taxon>
        <taxon>Streptosporangiales</taxon>
        <taxon>Streptosporangiaceae</taxon>
        <taxon>Nonomuraea</taxon>
    </lineage>
</organism>
<evidence type="ECO:0000256" key="1">
    <source>
        <dbReference type="SAM" id="SignalP"/>
    </source>
</evidence>
<comment type="caution">
    <text evidence="2">The sequence shown here is derived from an EMBL/GenBank/DDBJ whole genome shotgun (WGS) entry which is preliminary data.</text>
</comment>
<feature type="signal peptide" evidence="1">
    <location>
        <begin position="1"/>
        <end position="31"/>
    </location>
</feature>
<dbReference type="InterPro" id="IPR006311">
    <property type="entry name" value="TAT_signal"/>
</dbReference>
<evidence type="ECO:0008006" key="4">
    <source>
        <dbReference type="Google" id="ProtNLM"/>
    </source>
</evidence>
<evidence type="ECO:0000313" key="2">
    <source>
        <dbReference type="EMBL" id="GAA3700651.1"/>
    </source>
</evidence>
<protein>
    <recommendedName>
        <fullName evidence="4">Bacteriocin (Lactococcin_972)</fullName>
    </recommendedName>
</protein>
<accession>A0ABP7D9M2</accession>
<keyword evidence="1" id="KW-0732">Signal</keyword>
<dbReference type="RefSeq" id="WP_344890068.1">
    <property type="nucleotide sequence ID" value="NZ_BAAAZP010000163.1"/>
</dbReference>
<dbReference type="EMBL" id="BAAAZP010000163">
    <property type="protein sequence ID" value="GAA3700651.1"/>
    <property type="molecule type" value="Genomic_DNA"/>
</dbReference>
<reference evidence="3" key="1">
    <citation type="journal article" date="2019" name="Int. J. Syst. Evol. Microbiol.">
        <title>The Global Catalogue of Microorganisms (GCM) 10K type strain sequencing project: providing services to taxonomists for standard genome sequencing and annotation.</title>
        <authorList>
            <consortium name="The Broad Institute Genomics Platform"/>
            <consortium name="The Broad Institute Genome Sequencing Center for Infectious Disease"/>
            <person name="Wu L."/>
            <person name="Ma J."/>
        </authorList>
    </citation>
    <scope>NUCLEOTIDE SEQUENCE [LARGE SCALE GENOMIC DNA]</scope>
    <source>
        <strain evidence="3">JCM 16904</strain>
    </source>
</reference>
<dbReference type="Proteomes" id="UP001500902">
    <property type="component" value="Unassembled WGS sequence"/>
</dbReference>
<gene>
    <name evidence="2" type="ORF">GCM10022224_078140</name>
</gene>
<sequence length="135" mass="14231">MTFSRELARRVAIAAFAATAALTAVPTAAHAVAQSSGTAASGSSALSILSQHGYVHDGYNIWGGVYPEFSGHRGWTGENGGVIVPSEGILATCKRWGADGNWWYWVKFDYDGLTGHVPGYATNITHSLLPKCSSS</sequence>
<name>A0ABP7D9M2_9ACTN</name>
<dbReference type="PROSITE" id="PS51318">
    <property type="entry name" value="TAT"/>
    <property type="match status" value="1"/>
</dbReference>